<protein>
    <recommendedName>
        <fullName evidence="9">Lipoprotein signal peptidase</fullName>
        <ecNumber evidence="9">3.4.23.36</ecNumber>
    </recommendedName>
    <alternativeName>
        <fullName evidence="9">Prolipoprotein signal peptidase</fullName>
    </alternativeName>
    <alternativeName>
        <fullName evidence="9">Signal peptidase II</fullName>
        <shortName evidence="9">SPase II</shortName>
    </alternativeName>
</protein>
<evidence type="ECO:0000256" key="9">
    <source>
        <dbReference type="HAMAP-Rule" id="MF_00161"/>
    </source>
</evidence>
<evidence type="ECO:0000256" key="8">
    <source>
        <dbReference type="ARBA" id="ARBA00023136"/>
    </source>
</evidence>
<feature type="transmembrane region" description="Helical" evidence="9">
    <location>
        <begin position="94"/>
        <end position="112"/>
    </location>
</feature>
<dbReference type="Proteomes" id="UP000606720">
    <property type="component" value="Unassembled WGS sequence"/>
</dbReference>
<dbReference type="PANTHER" id="PTHR33695:SF1">
    <property type="entry name" value="LIPOPROTEIN SIGNAL PEPTIDASE"/>
    <property type="match status" value="1"/>
</dbReference>
<dbReference type="GO" id="GO:0005886">
    <property type="term" value="C:plasma membrane"/>
    <property type="evidence" value="ECO:0007669"/>
    <property type="project" value="UniProtKB-SubCell"/>
</dbReference>
<comment type="function">
    <text evidence="9 10">This protein specifically catalyzes the removal of signal peptides from prolipoproteins.</text>
</comment>
<dbReference type="HAMAP" id="MF_00161">
    <property type="entry name" value="LspA"/>
    <property type="match status" value="1"/>
</dbReference>
<dbReference type="InterPro" id="IPR001872">
    <property type="entry name" value="Peptidase_A8"/>
</dbReference>
<keyword evidence="2 9" id="KW-1003">Cell membrane</keyword>
<feature type="transmembrane region" description="Helical" evidence="9">
    <location>
        <begin position="132"/>
        <end position="156"/>
    </location>
</feature>
<evidence type="ECO:0000256" key="3">
    <source>
        <dbReference type="ARBA" id="ARBA00022670"/>
    </source>
</evidence>
<evidence type="ECO:0000256" key="2">
    <source>
        <dbReference type="ARBA" id="ARBA00022475"/>
    </source>
</evidence>
<evidence type="ECO:0000256" key="5">
    <source>
        <dbReference type="ARBA" id="ARBA00022750"/>
    </source>
</evidence>
<evidence type="ECO:0000256" key="4">
    <source>
        <dbReference type="ARBA" id="ARBA00022692"/>
    </source>
</evidence>
<evidence type="ECO:0000256" key="6">
    <source>
        <dbReference type="ARBA" id="ARBA00022801"/>
    </source>
</evidence>
<evidence type="ECO:0000256" key="1">
    <source>
        <dbReference type="ARBA" id="ARBA00006139"/>
    </source>
</evidence>
<comment type="similarity">
    <text evidence="1 9 11">Belongs to the peptidase A8 family.</text>
</comment>
<keyword evidence="8 9" id="KW-0472">Membrane</keyword>
<comment type="subcellular location">
    <subcellularLocation>
        <location evidence="9">Cell membrane</location>
        <topology evidence="9">Multi-pass membrane protein</topology>
    </subcellularLocation>
</comment>
<proteinExistence type="inferred from homology"/>
<feature type="active site" evidence="9">
    <location>
        <position position="138"/>
    </location>
</feature>
<keyword evidence="5 9" id="KW-0064">Aspartyl protease</keyword>
<name>A0A923LN03_9FIRM</name>
<dbReference type="PANTHER" id="PTHR33695">
    <property type="entry name" value="LIPOPROTEIN SIGNAL PEPTIDASE"/>
    <property type="match status" value="1"/>
</dbReference>
<comment type="caution">
    <text evidence="12">The sequence shown here is derived from an EMBL/GenBank/DDBJ whole genome shotgun (WGS) entry which is preliminary data.</text>
</comment>
<evidence type="ECO:0000256" key="10">
    <source>
        <dbReference type="RuleBase" id="RU000594"/>
    </source>
</evidence>
<feature type="transmembrane region" description="Helical" evidence="9">
    <location>
        <begin position="68"/>
        <end position="87"/>
    </location>
</feature>
<evidence type="ECO:0000256" key="11">
    <source>
        <dbReference type="RuleBase" id="RU004181"/>
    </source>
</evidence>
<keyword evidence="3 9" id="KW-0645">Protease</keyword>
<reference evidence="12" key="1">
    <citation type="submission" date="2020-08" db="EMBL/GenBank/DDBJ databases">
        <title>Genome public.</title>
        <authorList>
            <person name="Liu C."/>
            <person name="Sun Q."/>
        </authorList>
    </citation>
    <scope>NUCLEOTIDE SEQUENCE</scope>
    <source>
        <strain evidence="12">BX1005</strain>
    </source>
</reference>
<dbReference type="GO" id="GO:0004190">
    <property type="term" value="F:aspartic-type endopeptidase activity"/>
    <property type="evidence" value="ECO:0007669"/>
    <property type="project" value="UniProtKB-UniRule"/>
</dbReference>
<keyword evidence="13" id="KW-1185">Reference proteome</keyword>
<comment type="caution">
    <text evidence="9">Lacks conserved residue(s) required for the propagation of feature annotation.</text>
</comment>
<keyword evidence="7 9" id="KW-1133">Transmembrane helix</keyword>
<dbReference type="EC" id="3.4.23.36" evidence="9"/>
<gene>
    <name evidence="9 12" type="primary">lspA</name>
    <name evidence="12" type="ORF">H8S17_03255</name>
</gene>
<dbReference type="AlphaFoldDB" id="A0A923LN03"/>
<evidence type="ECO:0000256" key="7">
    <source>
        <dbReference type="ARBA" id="ARBA00022989"/>
    </source>
</evidence>
<dbReference type="RefSeq" id="WP_186866480.1">
    <property type="nucleotide sequence ID" value="NZ_JACOPH010000002.1"/>
</dbReference>
<keyword evidence="4 9" id="KW-0812">Transmembrane</keyword>
<sequence>MSARHIKQLVVGLLSAILLIVLDQVTKHLAVLHLKKASSFSLIPEVFELSYLENHGAAFGILQGQKTFFVTMTVIVLIILIFLYIRIPDTKRYTYMRLILILLISGAIGNFIDRCLYNYVIDFFYLKLIDFPVFNVADIYVTTAAVLLILLFIFYYKEEDIDLLIQKLQFWKKKEH</sequence>
<comment type="catalytic activity">
    <reaction evidence="9 10">
        <text>Release of signal peptides from bacterial membrane prolipoproteins. Hydrolyzes -Xaa-Yaa-Zaa-|-(S,diacylglyceryl)Cys-, in which Xaa is hydrophobic (preferably Leu), and Yaa (Ala or Ser) and Zaa (Gly or Ala) have small, neutral side chains.</text>
        <dbReference type="EC" id="3.4.23.36"/>
    </reaction>
</comment>
<dbReference type="Pfam" id="PF01252">
    <property type="entry name" value="Peptidase_A8"/>
    <property type="match status" value="1"/>
</dbReference>
<accession>A0A923LN03</accession>
<keyword evidence="6 9" id="KW-0378">Hydrolase</keyword>
<evidence type="ECO:0000313" key="12">
    <source>
        <dbReference type="EMBL" id="MBC5713235.1"/>
    </source>
</evidence>
<dbReference type="PRINTS" id="PR00781">
    <property type="entry name" value="LIPOSIGPTASE"/>
</dbReference>
<feature type="active site" evidence="9">
    <location>
        <position position="122"/>
    </location>
</feature>
<organism evidence="12 13">
    <name type="scientific">Roseburia zhanii</name>
    <dbReference type="NCBI Taxonomy" id="2763064"/>
    <lineage>
        <taxon>Bacteria</taxon>
        <taxon>Bacillati</taxon>
        <taxon>Bacillota</taxon>
        <taxon>Clostridia</taxon>
        <taxon>Lachnospirales</taxon>
        <taxon>Lachnospiraceae</taxon>
        <taxon>Roseburia</taxon>
    </lineage>
</organism>
<dbReference type="EMBL" id="JACOPH010000002">
    <property type="protein sequence ID" value="MBC5713235.1"/>
    <property type="molecule type" value="Genomic_DNA"/>
</dbReference>
<dbReference type="NCBIfam" id="TIGR00077">
    <property type="entry name" value="lspA"/>
    <property type="match status" value="1"/>
</dbReference>
<dbReference type="GO" id="GO:0006508">
    <property type="term" value="P:proteolysis"/>
    <property type="evidence" value="ECO:0007669"/>
    <property type="project" value="UniProtKB-KW"/>
</dbReference>
<evidence type="ECO:0000313" key="13">
    <source>
        <dbReference type="Proteomes" id="UP000606720"/>
    </source>
</evidence>
<comment type="pathway">
    <text evidence="9">Protein modification; lipoprotein biosynthesis (signal peptide cleavage).</text>
</comment>
<dbReference type="PROSITE" id="PS00855">
    <property type="entry name" value="SPASE_II"/>
    <property type="match status" value="1"/>
</dbReference>